<dbReference type="EMBL" id="JACHML010000001">
    <property type="protein sequence ID" value="MBB6390202.1"/>
    <property type="molecule type" value="Genomic_DNA"/>
</dbReference>
<dbReference type="Proteomes" id="UP000537775">
    <property type="component" value="Unassembled WGS sequence"/>
</dbReference>
<feature type="transmembrane region" description="Helical" evidence="1">
    <location>
        <begin position="84"/>
        <end position="107"/>
    </location>
</feature>
<protein>
    <submittedName>
        <fullName evidence="2">Uncharacterized protein</fullName>
    </submittedName>
</protein>
<proteinExistence type="predicted"/>
<gene>
    <name evidence="2" type="ORF">HD594_000515</name>
</gene>
<evidence type="ECO:0000313" key="3">
    <source>
        <dbReference type="Proteomes" id="UP000537775"/>
    </source>
</evidence>
<keyword evidence="3" id="KW-1185">Reference proteome</keyword>
<sequence length="155" mass="17138">MDLDAWQPILIALAVPTLSLLTAILTKDRDPAIYRRLRHSSAALKDAPEGSAARSELDLLVVAQAAKLRSREESRPRQIKWWDLFFAIAVFLVFAAVMWGMIAWTLATWGTPWAWLTTPATVVIGAVGIFFSSAFFGGVTTPREDPRARKTSAQP</sequence>
<keyword evidence="1" id="KW-0812">Transmembrane</keyword>
<comment type="caution">
    <text evidence="2">The sequence shown here is derived from an EMBL/GenBank/DDBJ whole genome shotgun (WGS) entry which is preliminary data.</text>
</comment>
<organism evidence="2 3">
    <name type="scientific">Microbacterium thalassium</name>
    <dbReference type="NCBI Taxonomy" id="362649"/>
    <lineage>
        <taxon>Bacteria</taxon>
        <taxon>Bacillati</taxon>
        <taxon>Actinomycetota</taxon>
        <taxon>Actinomycetes</taxon>
        <taxon>Micrococcales</taxon>
        <taxon>Microbacteriaceae</taxon>
        <taxon>Microbacterium</taxon>
    </lineage>
</organism>
<reference evidence="2 3" key="1">
    <citation type="submission" date="2020-08" db="EMBL/GenBank/DDBJ databases">
        <title>Sequencing the genomes of 1000 actinobacteria strains.</title>
        <authorList>
            <person name="Klenk H.-P."/>
        </authorList>
    </citation>
    <scope>NUCLEOTIDE SEQUENCE [LARGE SCALE GENOMIC DNA]</scope>
    <source>
        <strain evidence="2 3">DSM 12511</strain>
    </source>
</reference>
<feature type="transmembrane region" description="Helical" evidence="1">
    <location>
        <begin position="113"/>
        <end position="139"/>
    </location>
</feature>
<accession>A0A7X0FNF4</accession>
<evidence type="ECO:0000313" key="2">
    <source>
        <dbReference type="EMBL" id="MBB6390202.1"/>
    </source>
</evidence>
<name>A0A7X0FNF4_9MICO</name>
<feature type="transmembrane region" description="Helical" evidence="1">
    <location>
        <begin position="6"/>
        <end position="26"/>
    </location>
</feature>
<dbReference type="RefSeq" id="WP_184749459.1">
    <property type="nucleotide sequence ID" value="NZ_BAAAJR010000003.1"/>
</dbReference>
<keyword evidence="1" id="KW-0472">Membrane</keyword>
<keyword evidence="1" id="KW-1133">Transmembrane helix</keyword>
<dbReference type="AlphaFoldDB" id="A0A7X0FNF4"/>
<evidence type="ECO:0000256" key="1">
    <source>
        <dbReference type="SAM" id="Phobius"/>
    </source>
</evidence>